<dbReference type="EMBL" id="ML119710">
    <property type="protein sequence ID" value="RPA78567.1"/>
    <property type="molecule type" value="Genomic_DNA"/>
</dbReference>
<protein>
    <submittedName>
        <fullName evidence="1">Uncharacterized protein</fullName>
    </submittedName>
</protein>
<sequence>MAKSRNSRGYKPRDNVHKAYNNKRYKEGLVRGANLGISHLGNIRAGYFGCTEEDERRDFLPPQLQPEYTALPNGVDISMEDADENGLSNADRQAREESDLVECLYEYATVLGRNKRHCECSTGQQREIEVYCIGWEGTSLVQHRWERIVWDTPC</sequence>
<proteinExistence type="predicted"/>
<accession>A0A3N4HZE3</accession>
<dbReference type="Proteomes" id="UP000275078">
    <property type="component" value="Unassembled WGS sequence"/>
</dbReference>
<evidence type="ECO:0000313" key="1">
    <source>
        <dbReference type="EMBL" id="RPA78567.1"/>
    </source>
</evidence>
<dbReference type="AlphaFoldDB" id="A0A3N4HZE3"/>
<name>A0A3N4HZE3_ASCIM</name>
<gene>
    <name evidence="1" type="ORF">BJ508DRAFT_329185</name>
</gene>
<organism evidence="1 2">
    <name type="scientific">Ascobolus immersus RN42</name>
    <dbReference type="NCBI Taxonomy" id="1160509"/>
    <lineage>
        <taxon>Eukaryota</taxon>
        <taxon>Fungi</taxon>
        <taxon>Dikarya</taxon>
        <taxon>Ascomycota</taxon>
        <taxon>Pezizomycotina</taxon>
        <taxon>Pezizomycetes</taxon>
        <taxon>Pezizales</taxon>
        <taxon>Ascobolaceae</taxon>
        <taxon>Ascobolus</taxon>
    </lineage>
</organism>
<reference evidence="1 2" key="1">
    <citation type="journal article" date="2018" name="Nat. Ecol. Evol.">
        <title>Pezizomycetes genomes reveal the molecular basis of ectomycorrhizal truffle lifestyle.</title>
        <authorList>
            <person name="Murat C."/>
            <person name="Payen T."/>
            <person name="Noel B."/>
            <person name="Kuo A."/>
            <person name="Morin E."/>
            <person name="Chen J."/>
            <person name="Kohler A."/>
            <person name="Krizsan K."/>
            <person name="Balestrini R."/>
            <person name="Da Silva C."/>
            <person name="Montanini B."/>
            <person name="Hainaut M."/>
            <person name="Levati E."/>
            <person name="Barry K.W."/>
            <person name="Belfiori B."/>
            <person name="Cichocki N."/>
            <person name="Clum A."/>
            <person name="Dockter R.B."/>
            <person name="Fauchery L."/>
            <person name="Guy J."/>
            <person name="Iotti M."/>
            <person name="Le Tacon F."/>
            <person name="Lindquist E.A."/>
            <person name="Lipzen A."/>
            <person name="Malagnac F."/>
            <person name="Mello A."/>
            <person name="Molinier V."/>
            <person name="Miyauchi S."/>
            <person name="Poulain J."/>
            <person name="Riccioni C."/>
            <person name="Rubini A."/>
            <person name="Sitrit Y."/>
            <person name="Splivallo R."/>
            <person name="Traeger S."/>
            <person name="Wang M."/>
            <person name="Zifcakova L."/>
            <person name="Wipf D."/>
            <person name="Zambonelli A."/>
            <person name="Paolocci F."/>
            <person name="Nowrousian M."/>
            <person name="Ottonello S."/>
            <person name="Baldrian P."/>
            <person name="Spatafora J.W."/>
            <person name="Henrissat B."/>
            <person name="Nagy L.G."/>
            <person name="Aury J.M."/>
            <person name="Wincker P."/>
            <person name="Grigoriev I.V."/>
            <person name="Bonfante P."/>
            <person name="Martin F.M."/>
        </authorList>
    </citation>
    <scope>NUCLEOTIDE SEQUENCE [LARGE SCALE GENOMIC DNA]</scope>
    <source>
        <strain evidence="1 2">RN42</strain>
    </source>
</reference>
<keyword evidence="2" id="KW-1185">Reference proteome</keyword>
<evidence type="ECO:0000313" key="2">
    <source>
        <dbReference type="Proteomes" id="UP000275078"/>
    </source>
</evidence>